<evidence type="ECO:0000313" key="2">
    <source>
        <dbReference type="EMBL" id="MCI42029.1"/>
    </source>
</evidence>
<keyword evidence="3" id="KW-1185">Reference proteome</keyword>
<reference evidence="2 3" key="1">
    <citation type="journal article" date="2018" name="Front. Plant Sci.">
        <title>Red Clover (Trifolium pratense) and Zigzag Clover (T. medium) - A Picture of Genomic Similarities and Differences.</title>
        <authorList>
            <person name="Dluhosova J."/>
            <person name="Istvanek J."/>
            <person name="Nedelnik J."/>
            <person name="Repkova J."/>
        </authorList>
    </citation>
    <scope>NUCLEOTIDE SEQUENCE [LARGE SCALE GENOMIC DNA]</scope>
    <source>
        <strain evidence="3">cv. 10/8</strain>
        <tissue evidence="2">Leaf</tissue>
    </source>
</reference>
<protein>
    <submittedName>
        <fullName evidence="2">Uncharacterized protein</fullName>
    </submittedName>
</protein>
<name>A0A392S044_9FABA</name>
<dbReference type="EMBL" id="LXQA010299380">
    <property type="protein sequence ID" value="MCI42029.1"/>
    <property type="molecule type" value="Genomic_DNA"/>
</dbReference>
<feature type="non-terminal residue" evidence="2">
    <location>
        <position position="41"/>
    </location>
</feature>
<sequence>MATAESLVESTMKRQRDGEENNGVSGDKDPNGNGVSSVIPG</sequence>
<evidence type="ECO:0000256" key="1">
    <source>
        <dbReference type="SAM" id="MobiDB-lite"/>
    </source>
</evidence>
<evidence type="ECO:0000313" key="3">
    <source>
        <dbReference type="Proteomes" id="UP000265520"/>
    </source>
</evidence>
<proteinExistence type="predicted"/>
<organism evidence="2 3">
    <name type="scientific">Trifolium medium</name>
    <dbReference type="NCBI Taxonomy" id="97028"/>
    <lineage>
        <taxon>Eukaryota</taxon>
        <taxon>Viridiplantae</taxon>
        <taxon>Streptophyta</taxon>
        <taxon>Embryophyta</taxon>
        <taxon>Tracheophyta</taxon>
        <taxon>Spermatophyta</taxon>
        <taxon>Magnoliopsida</taxon>
        <taxon>eudicotyledons</taxon>
        <taxon>Gunneridae</taxon>
        <taxon>Pentapetalae</taxon>
        <taxon>rosids</taxon>
        <taxon>fabids</taxon>
        <taxon>Fabales</taxon>
        <taxon>Fabaceae</taxon>
        <taxon>Papilionoideae</taxon>
        <taxon>50 kb inversion clade</taxon>
        <taxon>NPAAA clade</taxon>
        <taxon>Hologalegina</taxon>
        <taxon>IRL clade</taxon>
        <taxon>Trifolieae</taxon>
        <taxon>Trifolium</taxon>
    </lineage>
</organism>
<feature type="region of interest" description="Disordered" evidence="1">
    <location>
        <begin position="1"/>
        <end position="41"/>
    </location>
</feature>
<dbReference type="Proteomes" id="UP000265520">
    <property type="component" value="Unassembled WGS sequence"/>
</dbReference>
<dbReference type="AlphaFoldDB" id="A0A392S044"/>
<accession>A0A392S044</accession>
<comment type="caution">
    <text evidence="2">The sequence shown here is derived from an EMBL/GenBank/DDBJ whole genome shotgun (WGS) entry which is preliminary data.</text>
</comment>